<dbReference type="Pfam" id="PF13099">
    <property type="entry name" value="DUF3944"/>
    <property type="match status" value="1"/>
</dbReference>
<organism evidence="4 5">
    <name type="scientific">Haemophilus paracuniculus</name>
    <dbReference type="NCBI Taxonomy" id="734"/>
    <lineage>
        <taxon>Bacteria</taxon>
        <taxon>Pseudomonadati</taxon>
        <taxon>Pseudomonadota</taxon>
        <taxon>Gammaproteobacteria</taxon>
        <taxon>Pasteurellales</taxon>
        <taxon>Pasteurellaceae</taxon>
        <taxon>Haemophilus</taxon>
    </lineage>
</organism>
<dbReference type="InterPro" id="IPR021150">
    <property type="entry name" value="Ubiq_cyt_c_chap"/>
</dbReference>
<feature type="domain" description="Ubiquinol-cytochrome c chaperone" evidence="2">
    <location>
        <begin position="56"/>
        <end position="227"/>
    </location>
</feature>
<dbReference type="OrthoDB" id="9128717at2"/>
<dbReference type="Proteomes" id="UP000190867">
    <property type="component" value="Unassembled WGS sequence"/>
</dbReference>
<dbReference type="EMBL" id="MUYA01000005">
    <property type="protein sequence ID" value="OOR99600.1"/>
    <property type="molecule type" value="Genomic_DNA"/>
</dbReference>
<dbReference type="Pfam" id="PF03981">
    <property type="entry name" value="Ubiq_cyt_C_chap"/>
    <property type="match status" value="1"/>
</dbReference>
<comment type="similarity">
    <text evidence="1">Belongs to the UPF0174 family.</text>
</comment>
<feature type="domain" description="DUF3944" evidence="3">
    <location>
        <begin position="3"/>
        <end position="37"/>
    </location>
</feature>
<sequence>MAYRPDPDLHFLSQCSDEDLNDLVYCLTHDKDGSARLTEELTMSDAYKRYSPAHSMYWQEIAAEVQCFGANTFATILRGGKGVLYKEVLCDVCDKMKVNYNKNSNVERIETALLSKILEDALEKMSPDEIRELATSLGLKNTQNITAQLLLGSFTTIFKMGGFKSYQLTLMVVNAIAQVLFKRDLSLAGNATLTRSVSILTGPIGWAITGIWTAVDIAGAAYRVTIPAVIQIAALRQKVLYANTAEQISFE</sequence>
<evidence type="ECO:0000259" key="3">
    <source>
        <dbReference type="Pfam" id="PF13099"/>
    </source>
</evidence>
<reference evidence="4 5" key="1">
    <citation type="submission" date="2017-02" db="EMBL/GenBank/DDBJ databases">
        <title>Draft genome sequence of Haemophilus paracuniculus CCUG 43573 type strain.</title>
        <authorList>
            <person name="Engstrom-Jakobsson H."/>
            <person name="Salva-Serra F."/>
            <person name="Thorell K."/>
            <person name="Gonzales-Siles L."/>
            <person name="Karlsson R."/>
            <person name="Boulund F."/>
            <person name="Engstrand L."/>
            <person name="Kristiansson E."/>
            <person name="Moore E."/>
        </authorList>
    </citation>
    <scope>NUCLEOTIDE SEQUENCE [LARGE SCALE GENOMIC DNA]</scope>
    <source>
        <strain evidence="4 5">CCUG 43573</strain>
    </source>
</reference>
<dbReference type="InterPro" id="IPR025217">
    <property type="entry name" value="DUF3944"/>
</dbReference>
<comment type="caution">
    <text evidence="4">The sequence shown here is derived from an EMBL/GenBank/DDBJ whole genome shotgun (WGS) entry which is preliminary data.</text>
</comment>
<dbReference type="AlphaFoldDB" id="A0A1T0ATI3"/>
<evidence type="ECO:0000313" key="4">
    <source>
        <dbReference type="EMBL" id="OOR99600.1"/>
    </source>
</evidence>
<name>A0A1T0ATI3_9PAST</name>
<keyword evidence="5" id="KW-1185">Reference proteome</keyword>
<evidence type="ECO:0000259" key="2">
    <source>
        <dbReference type="Pfam" id="PF03981"/>
    </source>
</evidence>
<protein>
    <submittedName>
        <fullName evidence="4">Uncharacterized protein</fullName>
    </submittedName>
</protein>
<evidence type="ECO:0000256" key="1">
    <source>
        <dbReference type="ARBA" id="ARBA00006436"/>
    </source>
</evidence>
<gene>
    <name evidence="4" type="ORF">B0187_04620</name>
</gene>
<evidence type="ECO:0000313" key="5">
    <source>
        <dbReference type="Proteomes" id="UP000190867"/>
    </source>
</evidence>
<accession>A0A1T0ATI3</accession>
<dbReference type="RefSeq" id="WP_078236696.1">
    <property type="nucleotide sequence ID" value="NZ_MUYA01000005.1"/>
</dbReference>
<proteinExistence type="inferred from homology"/>